<keyword evidence="3" id="KW-1185">Reference proteome</keyword>
<dbReference type="AlphaFoldDB" id="A0A0W7WN86"/>
<comment type="caution">
    <text evidence="2">The sequence shown here is derived from an EMBL/GenBank/DDBJ whole genome shotgun (WGS) entry which is preliminary data.</text>
</comment>
<keyword evidence="2" id="KW-0418">Kinase</keyword>
<organism evidence="2 3">
    <name type="scientific">Pseudoponticoccus marisrubri</name>
    <dbReference type="NCBI Taxonomy" id="1685382"/>
    <lineage>
        <taxon>Bacteria</taxon>
        <taxon>Pseudomonadati</taxon>
        <taxon>Pseudomonadota</taxon>
        <taxon>Alphaproteobacteria</taxon>
        <taxon>Rhodobacterales</taxon>
        <taxon>Roseobacteraceae</taxon>
        <taxon>Pseudoponticoccus</taxon>
    </lineage>
</organism>
<dbReference type="Proteomes" id="UP000054396">
    <property type="component" value="Unassembled WGS sequence"/>
</dbReference>
<feature type="domain" description="Glyoxalase-like" evidence="1">
    <location>
        <begin position="4"/>
        <end position="171"/>
    </location>
</feature>
<gene>
    <name evidence="2" type="ORF">AVJ23_05490</name>
</gene>
<evidence type="ECO:0000313" key="3">
    <source>
        <dbReference type="Proteomes" id="UP000054396"/>
    </source>
</evidence>
<reference evidence="2 3" key="1">
    <citation type="submission" date="2015-12" db="EMBL/GenBank/DDBJ databases">
        <authorList>
            <person name="Shamseldin A."/>
            <person name="Moawad H."/>
            <person name="Abd El-Rahim W.M."/>
            <person name="Sadowsky M.J."/>
        </authorList>
    </citation>
    <scope>NUCLEOTIDE SEQUENCE [LARGE SCALE GENOMIC DNA]</scope>
    <source>
        <strain evidence="2 3">SJ5A-1</strain>
    </source>
</reference>
<dbReference type="InterPro" id="IPR025870">
    <property type="entry name" value="Glyoxalase-like_dom"/>
</dbReference>
<name>A0A0W7WN86_9RHOB</name>
<dbReference type="Pfam" id="PF13468">
    <property type="entry name" value="Glyoxalase_3"/>
    <property type="match status" value="1"/>
</dbReference>
<dbReference type="OrthoDB" id="8451710at2"/>
<sequence>MLELDHVAVLGETLQAAVGHVEGVLGCAMGPGGAHARFGTHNRLIGLAPELYLEAIAVDPAASPPGDARWFGLDRFRGAPRLDKWIARVPDMDAALDAFPEAGRKVALSRGDLHWEMAVPEDGQLPFDGLFPALICWKSPVPPGRRLAAEGRALRRLVVSHPRAEALAARLCPHLSAPLVAFETGPAGLVAEIATGQGVVRLG</sequence>
<dbReference type="InterPro" id="IPR029068">
    <property type="entry name" value="Glyas_Bleomycin-R_OHBP_Dase"/>
</dbReference>
<accession>A0A0W7WN86</accession>
<dbReference type="Gene3D" id="3.10.180.10">
    <property type="entry name" value="2,3-Dihydroxybiphenyl 1,2-Dioxygenase, domain 1"/>
    <property type="match status" value="1"/>
</dbReference>
<dbReference type="STRING" id="1685382.AVJ23_05490"/>
<dbReference type="EMBL" id="LPXO01000002">
    <property type="protein sequence ID" value="KUF12028.1"/>
    <property type="molecule type" value="Genomic_DNA"/>
</dbReference>
<evidence type="ECO:0000313" key="2">
    <source>
        <dbReference type="EMBL" id="KUF12028.1"/>
    </source>
</evidence>
<dbReference type="GO" id="GO:0016301">
    <property type="term" value="F:kinase activity"/>
    <property type="evidence" value="ECO:0007669"/>
    <property type="project" value="UniProtKB-KW"/>
</dbReference>
<proteinExistence type="predicted"/>
<evidence type="ECO:0000259" key="1">
    <source>
        <dbReference type="Pfam" id="PF13468"/>
    </source>
</evidence>
<protein>
    <submittedName>
        <fullName evidence="2">Polyphosphate kinase</fullName>
    </submittedName>
</protein>
<keyword evidence="2" id="KW-0808">Transferase</keyword>